<reference evidence="3 4" key="1">
    <citation type="submission" date="2015-06" db="EMBL/GenBank/DDBJ databases">
        <title>Expansion of signal transduction pathways in fungi by whole-genome duplication.</title>
        <authorList>
            <consortium name="DOE Joint Genome Institute"/>
            <person name="Corrochano L.M."/>
            <person name="Kuo A."/>
            <person name="Marcet-Houben M."/>
            <person name="Polaino S."/>
            <person name="Salamov A."/>
            <person name="Villalobos J.M."/>
            <person name="Alvarez M.I."/>
            <person name="Avalos J."/>
            <person name="Benito E.P."/>
            <person name="Benoit I."/>
            <person name="Burger G."/>
            <person name="Camino L.P."/>
            <person name="Canovas D."/>
            <person name="Cerda-Olmedo E."/>
            <person name="Cheng J.-F."/>
            <person name="Dominguez A."/>
            <person name="Elias M."/>
            <person name="Eslava A.P."/>
            <person name="Glaser F."/>
            <person name="Grimwood J."/>
            <person name="Gutierrez G."/>
            <person name="Heitman J."/>
            <person name="Henrissat B."/>
            <person name="Iturriaga E.A."/>
            <person name="Lang B.F."/>
            <person name="Lavin J.L."/>
            <person name="Lee S."/>
            <person name="Li W."/>
            <person name="Lindquist E."/>
            <person name="Lopez-Garcia S."/>
            <person name="Luque E.M."/>
            <person name="Marcos A.T."/>
            <person name="Martin J."/>
            <person name="Mccluskey K."/>
            <person name="Medina H.R."/>
            <person name="Miralles-Duran A."/>
            <person name="Miyazaki A."/>
            <person name="Munoz-Torres E."/>
            <person name="Oguiza J.A."/>
            <person name="Ohm R."/>
            <person name="Olmedo M."/>
            <person name="Orejas M."/>
            <person name="Ortiz-Castellanos L."/>
            <person name="Pisabarro A.G."/>
            <person name="Rodriguez-Romero J."/>
            <person name="Ruiz-Herrera J."/>
            <person name="Ruiz-Vazquez R."/>
            <person name="Sanz C."/>
            <person name="Schackwitz W."/>
            <person name="Schmutz J."/>
            <person name="Shahriari M."/>
            <person name="Shelest E."/>
            <person name="Silva-Franco F."/>
            <person name="Soanes D."/>
            <person name="Syed K."/>
            <person name="Tagua V.G."/>
            <person name="Talbot N.J."/>
            <person name="Thon M."/>
            <person name="De Vries R.P."/>
            <person name="Wiebenga A."/>
            <person name="Yadav J.S."/>
            <person name="Braun E.L."/>
            <person name="Baker S."/>
            <person name="Garre V."/>
            <person name="Horwitz B."/>
            <person name="Torres-Martinez S."/>
            <person name="Idnurm A."/>
            <person name="Herrera-Estrella A."/>
            <person name="Gabaldon T."/>
            <person name="Grigoriev I.V."/>
        </authorList>
    </citation>
    <scope>NUCLEOTIDE SEQUENCE [LARGE SCALE GENOMIC DNA]</scope>
    <source>
        <strain evidence="3 4">CBS 277.49</strain>
    </source>
</reference>
<gene>
    <name evidence="3" type="ORF">MUCCIDRAFT_150820</name>
</gene>
<dbReference type="VEuPathDB" id="FungiDB:MUCCIDRAFT_150820"/>
<dbReference type="PANTHER" id="PTHR31836:SF21">
    <property type="entry name" value="EXPANSIN-LIKE PROTEIN 7"/>
    <property type="match status" value="1"/>
</dbReference>
<evidence type="ECO:0000259" key="2">
    <source>
        <dbReference type="Pfam" id="PF03330"/>
    </source>
</evidence>
<dbReference type="Pfam" id="PF03330">
    <property type="entry name" value="DPBB_1"/>
    <property type="match status" value="1"/>
</dbReference>
<dbReference type="SUPFAM" id="SSF50685">
    <property type="entry name" value="Barwin-like endoglucanases"/>
    <property type="match status" value="1"/>
</dbReference>
<proteinExistence type="predicted"/>
<dbReference type="InterPro" id="IPR051477">
    <property type="entry name" value="Expansin_CellWall"/>
</dbReference>
<keyword evidence="1" id="KW-0732">Signal</keyword>
<accession>A0A168GLF4</accession>
<dbReference type="InterPro" id="IPR009009">
    <property type="entry name" value="RlpA-like_DPBB"/>
</dbReference>
<dbReference type="PANTHER" id="PTHR31836">
    <property type="match status" value="1"/>
</dbReference>
<feature type="domain" description="RlpA-like protein double-psi beta-barrel" evidence="2">
    <location>
        <begin position="36"/>
        <end position="86"/>
    </location>
</feature>
<dbReference type="InterPro" id="IPR036908">
    <property type="entry name" value="RlpA-like_sf"/>
</dbReference>
<dbReference type="Proteomes" id="UP000077051">
    <property type="component" value="Unassembled WGS sequence"/>
</dbReference>
<evidence type="ECO:0000256" key="1">
    <source>
        <dbReference type="ARBA" id="ARBA00022729"/>
    </source>
</evidence>
<evidence type="ECO:0000313" key="4">
    <source>
        <dbReference type="Proteomes" id="UP000077051"/>
    </source>
</evidence>
<name>A0A168GLF4_MUCCL</name>
<keyword evidence="4" id="KW-1185">Reference proteome</keyword>
<dbReference type="OrthoDB" id="406505at2759"/>
<evidence type="ECO:0000313" key="3">
    <source>
        <dbReference type="EMBL" id="OAC97810.1"/>
    </source>
</evidence>
<comment type="caution">
    <text evidence="3">The sequence shown here is derived from an EMBL/GenBank/DDBJ whole genome shotgun (WGS) entry which is preliminary data.</text>
</comment>
<dbReference type="EMBL" id="AMYB01000012">
    <property type="protein sequence ID" value="OAC97810.1"/>
    <property type="molecule type" value="Genomic_DNA"/>
</dbReference>
<dbReference type="Gene3D" id="2.40.40.10">
    <property type="entry name" value="RlpA-like domain"/>
    <property type="match status" value="1"/>
</dbReference>
<dbReference type="CDD" id="cd22191">
    <property type="entry name" value="DPBB_RlpA_EXP_N-like"/>
    <property type="match status" value="1"/>
</dbReference>
<dbReference type="AlphaFoldDB" id="A0A168GLF4"/>
<dbReference type="STRING" id="747725.A0A168GLF4"/>
<organism evidence="3 4">
    <name type="scientific">Mucor lusitanicus CBS 277.49</name>
    <dbReference type="NCBI Taxonomy" id="747725"/>
    <lineage>
        <taxon>Eukaryota</taxon>
        <taxon>Fungi</taxon>
        <taxon>Fungi incertae sedis</taxon>
        <taxon>Mucoromycota</taxon>
        <taxon>Mucoromycotina</taxon>
        <taxon>Mucoromycetes</taxon>
        <taxon>Mucorales</taxon>
        <taxon>Mucorineae</taxon>
        <taxon>Mucoraceae</taxon>
        <taxon>Mucor</taxon>
    </lineage>
</organism>
<feature type="non-terminal residue" evidence="3">
    <location>
        <position position="1"/>
    </location>
</feature>
<sequence length="90" mass="9513">TRVGSCGKQNKNSELVAAVNSEQMGDDNSRNNPNCGKDIEVVGPSGKTIQVTVVDNCKTCKSGGLDLSPAAFEEIGDFSHGSVPIKWKFV</sequence>
<protein>
    <recommendedName>
        <fullName evidence="2">RlpA-like protein double-psi beta-barrel domain-containing protein</fullName>
    </recommendedName>
</protein>